<reference evidence="1 2" key="1">
    <citation type="submission" date="2023-07" db="EMBL/GenBank/DDBJ databases">
        <title>Sequencing the genomes of 1000 actinobacteria strains.</title>
        <authorList>
            <person name="Klenk H.-P."/>
        </authorList>
    </citation>
    <scope>NUCLEOTIDE SEQUENCE [LARGE SCALE GENOMIC DNA]</scope>
    <source>
        <strain evidence="1 2">DSM 44388</strain>
    </source>
</reference>
<dbReference type="InterPro" id="IPR035451">
    <property type="entry name" value="Ada-like_dom_sf"/>
</dbReference>
<organism evidence="1 2">
    <name type="scientific">Kineosporia succinea</name>
    <dbReference type="NCBI Taxonomy" id="84632"/>
    <lineage>
        <taxon>Bacteria</taxon>
        <taxon>Bacillati</taxon>
        <taxon>Actinomycetota</taxon>
        <taxon>Actinomycetes</taxon>
        <taxon>Kineosporiales</taxon>
        <taxon>Kineosporiaceae</taxon>
        <taxon>Kineosporia</taxon>
    </lineage>
</organism>
<evidence type="ECO:0000313" key="2">
    <source>
        <dbReference type="Proteomes" id="UP001235712"/>
    </source>
</evidence>
<comment type="caution">
    <text evidence="1">The sequence shown here is derived from an EMBL/GenBank/DDBJ whole genome shotgun (WGS) entry which is preliminary data.</text>
</comment>
<name>A0ABT9NWJ0_9ACTN</name>
<dbReference type="RefSeq" id="WP_307236799.1">
    <property type="nucleotide sequence ID" value="NZ_JAUSQZ010000001.1"/>
</dbReference>
<proteinExistence type="predicted"/>
<gene>
    <name evidence="1" type="ORF">J2S57_000119</name>
</gene>
<sequence length="112" mass="11924">MGEGEAVYTLLGADGRLYRSAVPGLLGGHRRLKVYGRLDCPSALRAVANCRSGQKGGYVRHRVFFASEAVAIGAGYRPCGACLPEKYRAWRESQGVAPRGAGQEPAVEEGQS</sequence>
<dbReference type="Gene3D" id="3.40.10.10">
    <property type="entry name" value="DNA Methylphosphotriester Repair Domain"/>
    <property type="match status" value="1"/>
</dbReference>
<evidence type="ECO:0000313" key="1">
    <source>
        <dbReference type="EMBL" id="MDP9824370.1"/>
    </source>
</evidence>
<dbReference type="SUPFAM" id="SSF57884">
    <property type="entry name" value="Ada DNA repair protein, N-terminal domain (N-Ada 10)"/>
    <property type="match status" value="1"/>
</dbReference>
<dbReference type="Proteomes" id="UP001235712">
    <property type="component" value="Unassembled WGS sequence"/>
</dbReference>
<evidence type="ECO:0008006" key="3">
    <source>
        <dbReference type="Google" id="ProtNLM"/>
    </source>
</evidence>
<dbReference type="EMBL" id="JAUSQZ010000001">
    <property type="protein sequence ID" value="MDP9824370.1"/>
    <property type="molecule type" value="Genomic_DNA"/>
</dbReference>
<keyword evidence="2" id="KW-1185">Reference proteome</keyword>
<protein>
    <recommendedName>
        <fullName evidence="3">Metal binding Ada-like protein</fullName>
    </recommendedName>
</protein>
<accession>A0ABT9NWJ0</accession>